<dbReference type="CDD" id="cd06850">
    <property type="entry name" value="biotinyl_domain"/>
    <property type="match status" value="1"/>
</dbReference>
<comment type="caution">
    <text evidence="3">The sequence shown here is derived from an EMBL/GenBank/DDBJ whole genome shotgun (WGS) entry which is preliminary data.</text>
</comment>
<dbReference type="RefSeq" id="WP_068588658.1">
    <property type="nucleotide sequence ID" value="NZ_LRXL01000012.1"/>
</dbReference>
<dbReference type="Pfam" id="PF00364">
    <property type="entry name" value="Biotin_lipoyl"/>
    <property type="match status" value="1"/>
</dbReference>
<proteinExistence type="predicted"/>
<evidence type="ECO:0000313" key="3">
    <source>
        <dbReference type="EMBL" id="OAB81462.1"/>
    </source>
</evidence>
<dbReference type="STRING" id="1763537.ULVI_01175"/>
<dbReference type="Proteomes" id="UP000077013">
    <property type="component" value="Unassembled WGS sequence"/>
</dbReference>
<dbReference type="InterPro" id="IPR050709">
    <property type="entry name" value="Biotin_Carboxyl_Carrier/Decarb"/>
</dbReference>
<dbReference type="PANTHER" id="PTHR45266">
    <property type="entry name" value="OXALOACETATE DECARBOXYLASE ALPHA CHAIN"/>
    <property type="match status" value="1"/>
</dbReference>
<keyword evidence="1" id="KW-0092">Biotin</keyword>
<keyword evidence="4" id="KW-1185">Reference proteome</keyword>
<organism evidence="3 4">
    <name type="scientific">Cochleicola gelatinilyticus</name>
    <dbReference type="NCBI Taxonomy" id="1763537"/>
    <lineage>
        <taxon>Bacteria</taxon>
        <taxon>Pseudomonadati</taxon>
        <taxon>Bacteroidota</taxon>
        <taxon>Flavobacteriia</taxon>
        <taxon>Flavobacteriales</taxon>
        <taxon>Flavobacteriaceae</taxon>
        <taxon>Cochleicola</taxon>
    </lineage>
</organism>
<evidence type="ECO:0000313" key="4">
    <source>
        <dbReference type="Proteomes" id="UP000077013"/>
    </source>
</evidence>
<dbReference type="InterPro" id="IPR011053">
    <property type="entry name" value="Single_hybrid_motif"/>
</dbReference>
<dbReference type="InterPro" id="IPR001882">
    <property type="entry name" value="Biotin_BS"/>
</dbReference>
<sequence>MSIKYKATVNEGFEFSLFQKDAAALDLVSNSHSNHLIINDHSLNVEVLHRDFQNRAYTIKINGNRFNVHIENELDARIAAMGLFLGSESVENEIHAPMPGLILEVSVSEGDVVEAGDHLCVLEAMKMENALTAPRSGTIRSVRIEQGQTVDKGILLIELEAE</sequence>
<reference evidence="3 4" key="1">
    <citation type="submission" date="2016-02" db="EMBL/GenBank/DDBJ databases">
        <title>Ulvibacter sp. LPB0005, isolated from Thais luteostoma.</title>
        <authorList>
            <person name="Shin S.-K."/>
            <person name="Yi H."/>
        </authorList>
    </citation>
    <scope>NUCLEOTIDE SEQUENCE [LARGE SCALE GENOMIC DNA]</scope>
    <source>
        <strain evidence="3 4">LPB0005</strain>
    </source>
</reference>
<dbReference type="OrthoDB" id="9812676at2"/>
<dbReference type="PROSITE" id="PS50968">
    <property type="entry name" value="BIOTINYL_LIPOYL"/>
    <property type="match status" value="1"/>
</dbReference>
<gene>
    <name evidence="3" type="ORF">ULVI_01175</name>
</gene>
<dbReference type="Gene3D" id="2.40.50.100">
    <property type="match status" value="1"/>
</dbReference>
<accession>A0A167K7C8</accession>
<dbReference type="AlphaFoldDB" id="A0A167K7C8"/>
<dbReference type="InterPro" id="IPR000089">
    <property type="entry name" value="Biotin_lipoyl"/>
</dbReference>
<protein>
    <submittedName>
        <fullName evidence="3">Acetyl-CoA carboxylase biotin carboxyl carrier protein subunit</fullName>
    </submittedName>
</protein>
<dbReference type="SUPFAM" id="SSF51230">
    <property type="entry name" value="Single hybrid motif"/>
    <property type="match status" value="1"/>
</dbReference>
<dbReference type="PANTHER" id="PTHR45266:SF3">
    <property type="entry name" value="OXALOACETATE DECARBOXYLASE ALPHA CHAIN"/>
    <property type="match status" value="1"/>
</dbReference>
<dbReference type="FunFam" id="2.40.50.100:FF:000003">
    <property type="entry name" value="Acetyl-CoA carboxylase biotin carboxyl carrier protein"/>
    <property type="match status" value="1"/>
</dbReference>
<feature type="domain" description="Lipoyl-binding" evidence="2">
    <location>
        <begin position="85"/>
        <end position="160"/>
    </location>
</feature>
<evidence type="ECO:0000256" key="1">
    <source>
        <dbReference type="ARBA" id="ARBA00023267"/>
    </source>
</evidence>
<evidence type="ECO:0000259" key="2">
    <source>
        <dbReference type="PROSITE" id="PS50968"/>
    </source>
</evidence>
<dbReference type="PROSITE" id="PS00188">
    <property type="entry name" value="BIOTIN"/>
    <property type="match status" value="1"/>
</dbReference>
<dbReference type="EMBL" id="LRXL01000012">
    <property type="protein sequence ID" value="OAB81462.1"/>
    <property type="molecule type" value="Genomic_DNA"/>
</dbReference>
<name>A0A167K7C8_9FLAO</name>